<accession>A0A2P6PQE1</accession>
<reference evidence="1 2" key="1">
    <citation type="journal article" date="2018" name="Nat. Genet.">
        <title>The Rosa genome provides new insights in the design of modern roses.</title>
        <authorList>
            <person name="Bendahmane M."/>
        </authorList>
    </citation>
    <scope>NUCLEOTIDE SEQUENCE [LARGE SCALE GENOMIC DNA]</scope>
    <source>
        <strain evidence="2">cv. Old Blush</strain>
    </source>
</reference>
<name>A0A2P6PQE1_ROSCH</name>
<dbReference type="EMBL" id="PDCK01000044">
    <property type="protein sequence ID" value="PRQ24126.1"/>
    <property type="molecule type" value="Genomic_DNA"/>
</dbReference>
<protein>
    <submittedName>
        <fullName evidence="1">Uncharacterized protein</fullName>
    </submittedName>
</protein>
<dbReference type="Gramene" id="PRQ24126">
    <property type="protein sequence ID" value="PRQ24126"/>
    <property type="gene ID" value="RchiOBHm_Chr6g0268971"/>
</dbReference>
<proteinExistence type="predicted"/>
<gene>
    <name evidence="1" type="ORF">RchiOBHm_Chr6g0268971</name>
</gene>
<comment type="caution">
    <text evidence="1">The sequence shown here is derived from an EMBL/GenBank/DDBJ whole genome shotgun (WGS) entry which is preliminary data.</text>
</comment>
<evidence type="ECO:0000313" key="2">
    <source>
        <dbReference type="Proteomes" id="UP000238479"/>
    </source>
</evidence>
<dbReference type="Proteomes" id="UP000238479">
    <property type="component" value="Chromosome 6"/>
</dbReference>
<evidence type="ECO:0000313" key="1">
    <source>
        <dbReference type="EMBL" id="PRQ24126.1"/>
    </source>
</evidence>
<dbReference type="AlphaFoldDB" id="A0A2P6PQE1"/>
<organism evidence="1 2">
    <name type="scientific">Rosa chinensis</name>
    <name type="common">China rose</name>
    <dbReference type="NCBI Taxonomy" id="74649"/>
    <lineage>
        <taxon>Eukaryota</taxon>
        <taxon>Viridiplantae</taxon>
        <taxon>Streptophyta</taxon>
        <taxon>Embryophyta</taxon>
        <taxon>Tracheophyta</taxon>
        <taxon>Spermatophyta</taxon>
        <taxon>Magnoliopsida</taxon>
        <taxon>eudicotyledons</taxon>
        <taxon>Gunneridae</taxon>
        <taxon>Pentapetalae</taxon>
        <taxon>rosids</taxon>
        <taxon>fabids</taxon>
        <taxon>Rosales</taxon>
        <taxon>Rosaceae</taxon>
        <taxon>Rosoideae</taxon>
        <taxon>Rosoideae incertae sedis</taxon>
        <taxon>Rosa</taxon>
    </lineage>
</organism>
<keyword evidence="2" id="KW-1185">Reference proteome</keyword>
<sequence>MVYSNAKQLSMSLRTMVSMERNHVKEGNKMYDSIGFHILKLYTEISGCFV</sequence>